<dbReference type="Pfam" id="PF11444">
    <property type="entry name" value="DUF2895"/>
    <property type="match status" value="1"/>
</dbReference>
<gene>
    <name evidence="2" type="ORF">ALP13_03946</name>
</gene>
<evidence type="ECO:0000256" key="1">
    <source>
        <dbReference type="SAM" id="Phobius"/>
    </source>
</evidence>
<dbReference type="EMBL" id="RBUQ01000067">
    <property type="protein sequence ID" value="RMV41160.1"/>
    <property type="molecule type" value="Genomic_DNA"/>
</dbReference>
<accession>A0A3M3GK88</accession>
<sequence>MAAMSRFRNKVDAQQAHIFSLRLAVMILALVCAGLWYGWRSAPTDLTVHVPPDLRSGSTRKWWDIPSENVYAFALYIFGQLNRWPSDGEQDYRRAIYGLQSYLTPACKAFLDGDYEYRKAAGELRQRVRGVYEILGRGYSEDPELRVKQLDRDSWLVTLDLNADEYYAAEPVKRVVVRYPLRVVRFDLDPERNKWGLALDCYQGTPQKIALPGGEP</sequence>
<keyword evidence="1" id="KW-0472">Membrane</keyword>
<reference evidence="2 3" key="1">
    <citation type="submission" date="2018-08" db="EMBL/GenBank/DDBJ databases">
        <title>Recombination of ecologically and evolutionarily significant loci maintains genetic cohesion in the Pseudomonas syringae species complex.</title>
        <authorList>
            <person name="Dillon M."/>
            <person name="Thakur S."/>
            <person name="Almeida R.N.D."/>
            <person name="Weir B.S."/>
            <person name="Guttman D.S."/>
        </authorList>
    </citation>
    <scope>NUCLEOTIDE SEQUENCE [LARGE SCALE GENOMIC DNA]</scope>
    <source>
        <strain evidence="2 3">ICMP 11281</strain>
    </source>
</reference>
<dbReference type="Proteomes" id="UP000271631">
    <property type="component" value="Unassembled WGS sequence"/>
</dbReference>
<comment type="caution">
    <text evidence="2">The sequence shown here is derived from an EMBL/GenBank/DDBJ whole genome shotgun (WGS) entry which is preliminary data.</text>
</comment>
<evidence type="ECO:0008006" key="4">
    <source>
        <dbReference type="Google" id="ProtNLM"/>
    </source>
</evidence>
<name>A0A3M3GK88_PSEYM</name>
<dbReference type="InterPro" id="IPR021548">
    <property type="entry name" value="DUF2895"/>
</dbReference>
<evidence type="ECO:0000313" key="2">
    <source>
        <dbReference type="EMBL" id="RMV41160.1"/>
    </source>
</evidence>
<feature type="transmembrane region" description="Helical" evidence="1">
    <location>
        <begin position="21"/>
        <end position="39"/>
    </location>
</feature>
<keyword evidence="1" id="KW-0812">Transmembrane</keyword>
<keyword evidence="1" id="KW-1133">Transmembrane helix</keyword>
<protein>
    <recommendedName>
        <fullName evidence="4">TIGR03746 family integrating conjugative element protein</fullName>
    </recommendedName>
</protein>
<dbReference type="NCBIfam" id="TIGR03746">
    <property type="entry name" value="conj_TIGR03746"/>
    <property type="match status" value="1"/>
</dbReference>
<proteinExistence type="predicted"/>
<evidence type="ECO:0000313" key="3">
    <source>
        <dbReference type="Proteomes" id="UP000271631"/>
    </source>
</evidence>
<dbReference type="AlphaFoldDB" id="A0A3M3GK88"/>
<organism evidence="2 3">
    <name type="scientific">Pseudomonas syringae pv. maculicola</name>
    <dbReference type="NCBI Taxonomy" id="59511"/>
    <lineage>
        <taxon>Bacteria</taxon>
        <taxon>Pseudomonadati</taxon>
        <taxon>Pseudomonadota</taxon>
        <taxon>Gammaproteobacteria</taxon>
        <taxon>Pseudomonadales</taxon>
        <taxon>Pseudomonadaceae</taxon>
        <taxon>Pseudomonas</taxon>
    </lineage>
</organism>